<keyword evidence="3" id="KW-1185">Reference proteome</keyword>
<feature type="compositionally biased region" description="Low complexity" evidence="1">
    <location>
        <begin position="407"/>
        <end position="416"/>
    </location>
</feature>
<proteinExistence type="predicted"/>
<comment type="caution">
    <text evidence="2">The sequence shown here is derived from an EMBL/GenBank/DDBJ whole genome shotgun (WGS) entry which is preliminary data.</text>
</comment>
<protein>
    <submittedName>
        <fullName evidence="2">Uncharacterized protein</fullName>
    </submittedName>
</protein>
<feature type="compositionally biased region" description="Low complexity" evidence="1">
    <location>
        <begin position="458"/>
        <end position="492"/>
    </location>
</feature>
<evidence type="ECO:0000313" key="2">
    <source>
        <dbReference type="EMBL" id="KAI9262171.1"/>
    </source>
</evidence>
<feature type="compositionally biased region" description="Low complexity" evidence="1">
    <location>
        <begin position="384"/>
        <end position="398"/>
    </location>
</feature>
<feature type="compositionally biased region" description="Low complexity" evidence="1">
    <location>
        <begin position="325"/>
        <end position="360"/>
    </location>
</feature>
<evidence type="ECO:0000256" key="1">
    <source>
        <dbReference type="SAM" id="MobiDB-lite"/>
    </source>
</evidence>
<name>A0AAD5K927_9FUNG</name>
<dbReference type="Proteomes" id="UP001209540">
    <property type="component" value="Unassembled WGS sequence"/>
</dbReference>
<evidence type="ECO:0000313" key="3">
    <source>
        <dbReference type="Proteomes" id="UP001209540"/>
    </source>
</evidence>
<accession>A0AAD5K927</accession>
<dbReference type="AlphaFoldDB" id="A0AAD5K927"/>
<reference evidence="2" key="2">
    <citation type="submission" date="2023-02" db="EMBL/GenBank/DDBJ databases">
        <authorList>
            <consortium name="DOE Joint Genome Institute"/>
            <person name="Mondo S.J."/>
            <person name="Chang Y."/>
            <person name="Wang Y."/>
            <person name="Ahrendt S."/>
            <person name="Andreopoulos W."/>
            <person name="Barry K."/>
            <person name="Beard J."/>
            <person name="Benny G.L."/>
            <person name="Blankenship S."/>
            <person name="Bonito G."/>
            <person name="Cuomo C."/>
            <person name="Desiro A."/>
            <person name="Gervers K.A."/>
            <person name="Hundley H."/>
            <person name="Kuo A."/>
            <person name="LaButti K."/>
            <person name="Lang B.F."/>
            <person name="Lipzen A."/>
            <person name="O'Donnell K."/>
            <person name="Pangilinan J."/>
            <person name="Reynolds N."/>
            <person name="Sandor L."/>
            <person name="Smith M.W."/>
            <person name="Tsang A."/>
            <person name="Grigoriev I.V."/>
            <person name="Stajich J.E."/>
            <person name="Spatafora J.W."/>
        </authorList>
    </citation>
    <scope>NUCLEOTIDE SEQUENCE</scope>
    <source>
        <strain evidence="2">RSA 2281</strain>
    </source>
</reference>
<sequence>MSELAYNTTSSTVMGTGGVMKDDALSTTATPVTTSTIKQQQQQQQHQQDDYNGGDKAVIQLLSKLDEGTQTIANLRSILTLKTAELNELVAQLELANQAIINVDTTTTQIETMLKDMGLSGERNESVLMHAEATLDSAIKSASCLYDTPLPTKKPQQHQRRPSMASSDSQERRMSARFTTRIRYKPDTKHILRQLNDLLRDLELDSAKFFESIGTTDDVQALQKAKVDLDIAKTIALSAKSNMKRRTILLRSARRRKAPEEVKMLGTKIRESVILWKQYSRGAPMLIDGNDIVETLDREDALIAQNIPVHPSRMSFDGYASNKGSPTPSSSSTTRNSMRTSSSTRSIGDSSRPSHSRTSSLHAGAPTSSTSNTTNNSAIPLPPSTSSTTSNSTYFQSSQPVPPLPPNAASTAAAAAKKIHNRHSAAARTPVRASTGMPRVRTSSLTSHKATKEKPTRSSMSAIPAPPSISYYSSSSSTTTTGTTPPQSPSISAVSTNGADKKSTSKGAQQRGPGSTLRIRSMLAKRNNQTLRDDYY</sequence>
<feature type="compositionally biased region" description="Low complexity" evidence="1">
    <location>
        <begin position="30"/>
        <end position="46"/>
    </location>
</feature>
<feature type="region of interest" description="Disordered" evidence="1">
    <location>
        <begin position="30"/>
        <end position="51"/>
    </location>
</feature>
<feature type="compositionally biased region" description="Low complexity" evidence="1">
    <location>
        <begin position="367"/>
        <end position="377"/>
    </location>
</feature>
<reference evidence="2" key="1">
    <citation type="journal article" date="2022" name="IScience">
        <title>Evolution of zygomycete secretomes and the origins of terrestrial fungal ecologies.</title>
        <authorList>
            <person name="Chang Y."/>
            <person name="Wang Y."/>
            <person name="Mondo S."/>
            <person name="Ahrendt S."/>
            <person name="Andreopoulos W."/>
            <person name="Barry K."/>
            <person name="Beard J."/>
            <person name="Benny G.L."/>
            <person name="Blankenship S."/>
            <person name="Bonito G."/>
            <person name="Cuomo C."/>
            <person name="Desiro A."/>
            <person name="Gervers K.A."/>
            <person name="Hundley H."/>
            <person name="Kuo A."/>
            <person name="LaButti K."/>
            <person name="Lang B.F."/>
            <person name="Lipzen A."/>
            <person name="O'Donnell K."/>
            <person name="Pangilinan J."/>
            <person name="Reynolds N."/>
            <person name="Sandor L."/>
            <person name="Smith M.E."/>
            <person name="Tsang A."/>
            <person name="Grigoriev I.V."/>
            <person name="Stajich J.E."/>
            <person name="Spatafora J.W."/>
        </authorList>
    </citation>
    <scope>NUCLEOTIDE SEQUENCE</scope>
    <source>
        <strain evidence="2">RSA 2281</strain>
    </source>
</reference>
<dbReference type="EMBL" id="JAIXMP010000014">
    <property type="protein sequence ID" value="KAI9262171.1"/>
    <property type="molecule type" value="Genomic_DNA"/>
</dbReference>
<feature type="region of interest" description="Disordered" evidence="1">
    <location>
        <begin position="312"/>
        <end position="516"/>
    </location>
</feature>
<gene>
    <name evidence="2" type="ORF">BDA99DRAFT_69550</name>
</gene>
<feature type="region of interest" description="Disordered" evidence="1">
    <location>
        <begin position="146"/>
        <end position="172"/>
    </location>
</feature>
<organism evidence="2 3">
    <name type="scientific">Phascolomyces articulosus</name>
    <dbReference type="NCBI Taxonomy" id="60185"/>
    <lineage>
        <taxon>Eukaryota</taxon>
        <taxon>Fungi</taxon>
        <taxon>Fungi incertae sedis</taxon>
        <taxon>Mucoromycota</taxon>
        <taxon>Mucoromycotina</taxon>
        <taxon>Mucoromycetes</taxon>
        <taxon>Mucorales</taxon>
        <taxon>Lichtheimiaceae</taxon>
        <taxon>Phascolomyces</taxon>
    </lineage>
</organism>